<feature type="transmembrane region" description="Helical" evidence="6">
    <location>
        <begin position="131"/>
        <end position="154"/>
    </location>
</feature>
<reference evidence="8 9" key="1">
    <citation type="journal article" date="2019" name="Gigascience">
        <title>Whole-genome sequence of the oriental lung fluke Paragonimus westermani.</title>
        <authorList>
            <person name="Oey H."/>
            <person name="Zakrzewski M."/>
            <person name="Narain K."/>
            <person name="Devi K.R."/>
            <person name="Agatsuma T."/>
            <person name="Nawaratna S."/>
            <person name="Gobert G.N."/>
            <person name="Jones M.K."/>
            <person name="Ragan M.A."/>
            <person name="McManus D.P."/>
            <person name="Krause L."/>
        </authorList>
    </citation>
    <scope>NUCLEOTIDE SEQUENCE [LARGE SCALE GENOMIC DNA]</scope>
    <source>
        <strain evidence="8 9">IND2009</strain>
    </source>
</reference>
<dbReference type="InterPro" id="IPR017452">
    <property type="entry name" value="GPCR_Rhodpsn_7TM"/>
</dbReference>
<feature type="domain" description="G-protein coupled receptors family 1 profile" evidence="7">
    <location>
        <begin position="44"/>
        <end position="245"/>
    </location>
</feature>
<proteinExistence type="predicted"/>
<evidence type="ECO:0000256" key="5">
    <source>
        <dbReference type="SAM" id="MobiDB-lite"/>
    </source>
</evidence>
<dbReference type="Proteomes" id="UP000324629">
    <property type="component" value="Unassembled WGS sequence"/>
</dbReference>
<sequence>MKTQFLFDGSISFIALITLVHPDNLHTSLQLYERIKCYLWVGRFIFWFFVLLSASNLLCIAADRLRAIIFSASYDRTGKLMKVMCYTGMFTYALLNSLPFIFTVEFVDNKCIHQIGHKASESLVNYVRFCALLWMVTGYLLPGISMVICHLTVFRFLRKIAERKLATLHRSISVSSFSNSCNSLNRSILVSSMIMCAAFLITHAYRVVYFLLYAYQYIPLDLVSVARRLGIFLTIVNSAFNPLLMVLSSPPLRHRLFGFVSEHRQQRGIVFSSRDKSFPQVSPQIKSAQSTSN</sequence>
<dbReference type="PROSITE" id="PS50262">
    <property type="entry name" value="G_PROTEIN_RECEP_F1_2"/>
    <property type="match status" value="1"/>
</dbReference>
<dbReference type="CDD" id="cd00637">
    <property type="entry name" value="7tm_classA_rhodopsin-like"/>
    <property type="match status" value="1"/>
</dbReference>
<comment type="subcellular location">
    <subcellularLocation>
        <location evidence="1">Membrane</location>
    </subcellularLocation>
</comment>
<gene>
    <name evidence="8" type="ORF">DEA37_0009109</name>
</gene>
<keyword evidence="9" id="KW-1185">Reference proteome</keyword>
<evidence type="ECO:0000256" key="1">
    <source>
        <dbReference type="ARBA" id="ARBA00004370"/>
    </source>
</evidence>
<evidence type="ECO:0000256" key="3">
    <source>
        <dbReference type="ARBA" id="ARBA00022989"/>
    </source>
</evidence>
<evidence type="ECO:0000256" key="6">
    <source>
        <dbReference type="SAM" id="Phobius"/>
    </source>
</evidence>
<accession>A0A5J4NKW9</accession>
<dbReference type="PRINTS" id="PR00237">
    <property type="entry name" value="GPCRRHODOPSN"/>
</dbReference>
<keyword evidence="3 6" id="KW-1133">Transmembrane helix</keyword>
<evidence type="ECO:0000313" key="9">
    <source>
        <dbReference type="Proteomes" id="UP000324629"/>
    </source>
</evidence>
<feature type="transmembrane region" description="Helical" evidence="6">
    <location>
        <begin position="229"/>
        <end position="247"/>
    </location>
</feature>
<dbReference type="Pfam" id="PF00001">
    <property type="entry name" value="7tm_1"/>
    <property type="match status" value="1"/>
</dbReference>
<keyword evidence="4 6" id="KW-0472">Membrane</keyword>
<feature type="transmembrane region" description="Helical" evidence="6">
    <location>
        <begin position="188"/>
        <end position="209"/>
    </location>
</feature>
<dbReference type="InterPro" id="IPR000276">
    <property type="entry name" value="GPCR_Rhodpsn"/>
</dbReference>
<feature type="transmembrane region" description="Helical" evidence="6">
    <location>
        <begin position="38"/>
        <end position="62"/>
    </location>
</feature>
<dbReference type="PANTHER" id="PTHR45698">
    <property type="entry name" value="TRACE AMINE-ASSOCIATED RECEPTOR 19N-RELATED"/>
    <property type="match status" value="1"/>
</dbReference>
<evidence type="ECO:0000256" key="2">
    <source>
        <dbReference type="ARBA" id="ARBA00022692"/>
    </source>
</evidence>
<organism evidence="8 9">
    <name type="scientific">Paragonimus westermani</name>
    <dbReference type="NCBI Taxonomy" id="34504"/>
    <lineage>
        <taxon>Eukaryota</taxon>
        <taxon>Metazoa</taxon>
        <taxon>Spiralia</taxon>
        <taxon>Lophotrochozoa</taxon>
        <taxon>Platyhelminthes</taxon>
        <taxon>Trematoda</taxon>
        <taxon>Digenea</taxon>
        <taxon>Plagiorchiida</taxon>
        <taxon>Troglotremata</taxon>
        <taxon>Troglotrematidae</taxon>
        <taxon>Paragonimus</taxon>
    </lineage>
</organism>
<feature type="transmembrane region" description="Helical" evidence="6">
    <location>
        <begin position="83"/>
        <end position="102"/>
    </location>
</feature>
<evidence type="ECO:0000256" key="4">
    <source>
        <dbReference type="ARBA" id="ARBA00023136"/>
    </source>
</evidence>
<dbReference type="EMBL" id="QNGE01002101">
    <property type="protein sequence ID" value="KAA3676215.1"/>
    <property type="molecule type" value="Genomic_DNA"/>
</dbReference>
<comment type="caution">
    <text evidence="8">The sequence shown here is derived from an EMBL/GenBank/DDBJ whole genome shotgun (WGS) entry which is preliminary data.</text>
</comment>
<dbReference type="GO" id="GO:0016020">
    <property type="term" value="C:membrane"/>
    <property type="evidence" value="ECO:0007669"/>
    <property type="project" value="UniProtKB-SubCell"/>
</dbReference>
<protein>
    <recommendedName>
        <fullName evidence="7">G-protein coupled receptors family 1 profile domain-containing protein</fullName>
    </recommendedName>
</protein>
<dbReference type="SUPFAM" id="SSF81321">
    <property type="entry name" value="Family A G protein-coupled receptor-like"/>
    <property type="match status" value="1"/>
</dbReference>
<feature type="compositionally biased region" description="Polar residues" evidence="5">
    <location>
        <begin position="279"/>
        <end position="293"/>
    </location>
</feature>
<evidence type="ECO:0000259" key="7">
    <source>
        <dbReference type="PROSITE" id="PS50262"/>
    </source>
</evidence>
<feature type="region of interest" description="Disordered" evidence="5">
    <location>
        <begin position="274"/>
        <end position="293"/>
    </location>
</feature>
<evidence type="ECO:0000313" key="8">
    <source>
        <dbReference type="EMBL" id="KAA3676215.1"/>
    </source>
</evidence>
<name>A0A5J4NKW9_9TREM</name>
<dbReference type="GO" id="GO:0004930">
    <property type="term" value="F:G protein-coupled receptor activity"/>
    <property type="evidence" value="ECO:0007669"/>
    <property type="project" value="InterPro"/>
</dbReference>
<keyword evidence="2 6" id="KW-0812">Transmembrane</keyword>
<dbReference type="AlphaFoldDB" id="A0A5J4NKW9"/>
<dbReference type="PANTHER" id="PTHR45698:SF1">
    <property type="entry name" value="TRACE AMINE-ASSOCIATED RECEPTOR 13C-LIKE"/>
    <property type="match status" value="1"/>
</dbReference>
<dbReference type="Gene3D" id="1.20.1070.10">
    <property type="entry name" value="Rhodopsin 7-helix transmembrane proteins"/>
    <property type="match status" value="1"/>
</dbReference>